<reference evidence="2 3" key="1">
    <citation type="submission" date="2023-07" db="EMBL/GenBank/DDBJ databases">
        <title>Genomic Encyclopedia of Type Strains, Phase IV (KMG-IV): sequencing the most valuable type-strain genomes for metagenomic binning, comparative biology and taxonomic classification.</title>
        <authorList>
            <person name="Goeker M."/>
        </authorList>
    </citation>
    <scope>NUCLEOTIDE SEQUENCE [LARGE SCALE GENOMIC DNA]</scope>
    <source>
        <strain evidence="2 3">DSM 1111</strain>
    </source>
</reference>
<accession>A0ABU0GD70</accession>
<dbReference type="Gene3D" id="3.60.21.10">
    <property type="match status" value="1"/>
</dbReference>
<dbReference type="InterPro" id="IPR004843">
    <property type="entry name" value="Calcineurin-like_PHP"/>
</dbReference>
<evidence type="ECO:0000313" key="3">
    <source>
        <dbReference type="Proteomes" id="UP001238496"/>
    </source>
</evidence>
<dbReference type="Proteomes" id="UP001238496">
    <property type="component" value="Unassembled WGS sequence"/>
</dbReference>
<protein>
    <recommendedName>
        <fullName evidence="1">Calcineurin-like phosphoesterase domain-containing protein</fullName>
    </recommendedName>
</protein>
<sequence>MISILHISDLHRSPSEPVNNDSLIAALVADGDRYLGETPRVPPPCGIVVSGDIIQGARIGEEGWREEMVSQYVTAKDFLCKLSDRFLGGDRSQLILIPGNHDVCWNTSRSSMEKANPNETDGKIASLIEQRGSRYRWSWKDQVAYKIADSTLYHRKLDAYWDFISDFYSGFTFPLPIDRSRGFQLFELDESRILVAAFDSTYGNDCFGYSGDIEPGVVGRCSLAIRDLPKAYELKAAVWHHSIEGPPMRQDYMDVSHVKEMAGLGFQIGFHGHQHIGATQTRSIHLNEEHAMAVVSAGSLCAGARELPRGINRQYNIVVIEDDYKGGRVHAREMGEGGQFSRKTNGEFLMGHARISWLAQENIAGQIVKPDEENARRTILRAEEFLKSGMAKKALEEILTIDVGTNSYAKRLACEAALEAREWEVLKQLLSEAVSEDEVVWLAIALIETRDLVQAAGLIAKHSELARPVVQQLNDRLAVAQMKAGK</sequence>
<evidence type="ECO:0000259" key="1">
    <source>
        <dbReference type="Pfam" id="PF00149"/>
    </source>
</evidence>
<name>A0ABU0GD70_9HYPH</name>
<feature type="domain" description="Calcineurin-like phosphoesterase" evidence="1">
    <location>
        <begin position="3"/>
        <end position="139"/>
    </location>
</feature>
<dbReference type="InterPro" id="IPR029052">
    <property type="entry name" value="Metallo-depent_PP-like"/>
</dbReference>
<organism evidence="2 3">
    <name type="scientific">Peteryoungia aggregata LMG 23059</name>
    <dbReference type="NCBI Taxonomy" id="1368425"/>
    <lineage>
        <taxon>Bacteria</taxon>
        <taxon>Pseudomonadati</taxon>
        <taxon>Pseudomonadota</taxon>
        <taxon>Alphaproteobacteria</taxon>
        <taxon>Hyphomicrobiales</taxon>
        <taxon>Rhizobiaceae</taxon>
        <taxon>Peteryoungia</taxon>
    </lineage>
</organism>
<dbReference type="RefSeq" id="WP_307377008.1">
    <property type="nucleotide sequence ID" value="NZ_JAUSUW010000018.1"/>
</dbReference>
<dbReference type="SUPFAM" id="SSF56300">
    <property type="entry name" value="Metallo-dependent phosphatases"/>
    <property type="match status" value="1"/>
</dbReference>
<keyword evidence="3" id="KW-1185">Reference proteome</keyword>
<dbReference type="EMBL" id="JAUSUW010000018">
    <property type="protein sequence ID" value="MDQ0423303.1"/>
    <property type="molecule type" value="Genomic_DNA"/>
</dbReference>
<comment type="caution">
    <text evidence="2">The sequence shown here is derived from an EMBL/GenBank/DDBJ whole genome shotgun (WGS) entry which is preliminary data.</text>
</comment>
<proteinExistence type="predicted"/>
<gene>
    <name evidence="2" type="ORF">J2045_004355</name>
</gene>
<dbReference type="Pfam" id="PF00149">
    <property type="entry name" value="Metallophos"/>
    <property type="match status" value="1"/>
</dbReference>
<evidence type="ECO:0000313" key="2">
    <source>
        <dbReference type="EMBL" id="MDQ0423303.1"/>
    </source>
</evidence>